<feature type="domain" description="EGF-like" evidence="5">
    <location>
        <begin position="533"/>
        <end position="564"/>
    </location>
</feature>
<dbReference type="GeneID" id="102803399"/>
<feature type="domain" description="EGF-like" evidence="5">
    <location>
        <begin position="565"/>
        <end position="596"/>
    </location>
</feature>
<keyword evidence="6" id="KW-1185">Reference proteome</keyword>
<dbReference type="InterPro" id="IPR000152">
    <property type="entry name" value="EGF-type_Asp/Asn_hydroxyl_site"/>
</dbReference>
<dbReference type="InterPro" id="IPR009030">
    <property type="entry name" value="Growth_fac_rcpt_cys_sf"/>
</dbReference>
<evidence type="ECO:0000256" key="1">
    <source>
        <dbReference type="ARBA" id="ARBA00022536"/>
    </source>
</evidence>
<feature type="disulfide bond" evidence="4">
    <location>
        <begin position="569"/>
        <end position="579"/>
    </location>
</feature>
<dbReference type="PROSITE" id="PS50026">
    <property type="entry name" value="EGF_3"/>
    <property type="match status" value="7"/>
</dbReference>
<dbReference type="InterPro" id="IPR001881">
    <property type="entry name" value="EGF-like_Ca-bd_dom"/>
</dbReference>
<feature type="disulfide bond" evidence="4">
    <location>
        <begin position="208"/>
        <end position="218"/>
    </location>
</feature>
<dbReference type="PANTHER" id="PTHR24034">
    <property type="entry name" value="EGF-LIKE DOMAIN-CONTAINING PROTEIN"/>
    <property type="match status" value="1"/>
</dbReference>
<protein>
    <submittedName>
        <fullName evidence="7">Fibropellin-1-like</fullName>
    </submittedName>
</protein>
<feature type="disulfide bond" evidence="4">
    <location>
        <begin position="225"/>
        <end position="234"/>
    </location>
</feature>
<reference evidence="7" key="1">
    <citation type="submission" date="2025-08" db="UniProtKB">
        <authorList>
            <consortium name="RefSeq"/>
        </authorList>
    </citation>
    <scope>IDENTIFICATION</scope>
    <source>
        <tissue evidence="7">Testes</tissue>
    </source>
</reference>
<dbReference type="PANTHER" id="PTHR24034:SF89">
    <property type="entry name" value="COMPLEMENT COMPONENT C1Q RECEPTOR"/>
    <property type="match status" value="1"/>
</dbReference>
<evidence type="ECO:0000256" key="2">
    <source>
        <dbReference type="ARBA" id="ARBA00022737"/>
    </source>
</evidence>
<dbReference type="InterPro" id="IPR050751">
    <property type="entry name" value="ECM_structural_protein"/>
</dbReference>
<feature type="disulfide bond" evidence="4">
    <location>
        <begin position="537"/>
        <end position="547"/>
    </location>
</feature>
<evidence type="ECO:0000256" key="4">
    <source>
        <dbReference type="PROSITE-ProRule" id="PRU00076"/>
    </source>
</evidence>
<dbReference type="InterPro" id="IPR018097">
    <property type="entry name" value="EGF_Ca-bd_CS"/>
</dbReference>
<keyword evidence="3 4" id="KW-1015">Disulfide bond</keyword>
<dbReference type="PROSITE" id="PS00022">
    <property type="entry name" value="EGF_1"/>
    <property type="match status" value="8"/>
</dbReference>
<feature type="disulfide bond" evidence="4">
    <location>
        <begin position="554"/>
        <end position="563"/>
    </location>
</feature>
<keyword evidence="2" id="KW-0677">Repeat</keyword>
<gene>
    <name evidence="7" type="primary">LOC102803399</name>
</gene>
<feature type="domain" description="EGF-like" evidence="5">
    <location>
        <begin position="22"/>
        <end position="60"/>
    </location>
</feature>
<feature type="disulfide bond" evidence="4">
    <location>
        <begin position="325"/>
        <end position="335"/>
    </location>
</feature>
<evidence type="ECO:0000313" key="6">
    <source>
        <dbReference type="Proteomes" id="UP000694865"/>
    </source>
</evidence>
<dbReference type="Pfam" id="PF25024">
    <property type="entry name" value="EGF_TEN"/>
    <property type="match status" value="1"/>
</dbReference>
<dbReference type="Pfam" id="PF07645">
    <property type="entry name" value="EGF_CA"/>
    <property type="match status" value="6"/>
</dbReference>
<sequence length="746" mass="79587">MADVMTYSEKTKTNELSIFIADINECLLENNGCEQGCENTIGSYRCICRHGYATAGRQCQDENECSSFGMCSHQCINTDGGFQCLCPHGYVLQSNAGHCQDIDECSNNYRSRGSCSSSICHGSRGTPCSHGCVNTEGSFHCICPPGHVLQIDGKTCISDPGDVNCNPVCLNGGMCQLSDGCFTSCSNTVCICLPGFSGLQCEIGDNSCQFECSNGGQCIDGHCVCPPGLSGVSCQIDENECETEIGESCEYQCQNTFGSYHCLCPAESTLNSDGMTCKDVNECTAGMMSPCSYHCVNTLGSFYCTCPHNFVLNDDQRTCKGLFDCIPPCENGGSCETGSCVCTEGFTGLLCQQDVDECARNPTLCSFQCVNTHGSYHCICPHGFQLTVNNTCIDINECLNEVLECEFDCLNTMGNYQCICPPGEQLAPDGKSCIVIPCVPACLNNGTCMTGQCTCHGMYTGLYCETAICDPACKNNGVCTHGVCECTEKYTGPDCTTPVPRPNCRSPCLNGGRCVNGVCQCTTLFEGHDCNQPKPSCDNDCQNDGICVGDICVCTYGYTGPDCSTVTSCDDDCQNDGICVGDICVCTYGYTGPDCSTVIEIPCIPSCVNGGYCLNGNCQCPATYTGPDCSIPGIAGSQLGGGEITPEVEPPNPHISVAHRLHIADPWTFKVVIHSYKIPLRFPPPLSTALPLGVLPGDSRKAEAIRQSLLTKGAIYRIEDPAISPDFYPQVLVVPNTTGGCVQFWT</sequence>
<name>A0ABM0MUD5_SACKO</name>
<evidence type="ECO:0000259" key="5">
    <source>
        <dbReference type="PROSITE" id="PS50026"/>
    </source>
</evidence>
<accession>A0ABM0MUD5</accession>
<dbReference type="PROSITE" id="PS01186">
    <property type="entry name" value="EGF_2"/>
    <property type="match status" value="7"/>
</dbReference>
<feature type="disulfide bond" evidence="4">
    <location>
        <begin position="342"/>
        <end position="351"/>
    </location>
</feature>
<dbReference type="Gene3D" id="2.10.25.10">
    <property type="entry name" value="Laminin"/>
    <property type="match status" value="11"/>
</dbReference>
<feature type="disulfide bond" evidence="4">
    <location>
        <begin position="586"/>
        <end position="595"/>
    </location>
</feature>
<proteinExistence type="predicted"/>
<feature type="disulfide bond" evidence="4">
    <location>
        <begin position="65"/>
        <end position="75"/>
    </location>
</feature>
<feature type="domain" description="EGF-like" evidence="5">
    <location>
        <begin position="204"/>
        <end position="235"/>
    </location>
</feature>
<feature type="domain" description="EGF-like" evidence="5">
    <location>
        <begin position="61"/>
        <end position="100"/>
    </location>
</feature>
<dbReference type="PROSITE" id="PS00010">
    <property type="entry name" value="ASX_HYDROXYL"/>
    <property type="match status" value="4"/>
</dbReference>
<dbReference type="Pfam" id="PF00008">
    <property type="entry name" value="EGF"/>
    <property type="match status" value="1"/>
</dbReference>
<feature type="domain" description="EGF-like" evidence="5">
    <location>
        <begin position="321"/>
        <end position="352"/>
    </location>
</feature>
<organism evidence="6 7">
    <name type="scientific">Saccoglossus kowalevskii</name>
    <name type="common">Acorn worm</name>
    <dbReference type="NCBI Taxonomy" id="10224"/>
    <lineage>
        <taxon>Eukaryota</taxon>
        <taxon>Metazoa</taxon>
        <taxon>Hemichordata</taxon>
        <taxon>Enteropneusta</taxon>
        <taxon>Harrimaniidae</taxon>
        <taxon>Saccoglossus</taxon>
    </lineage>
</organism>
<dbReference type="SMART" id="SM00181">
    <property type="entry name" value="EGF"/>
    <property type="match status" value="16"/>
</dbReference>
<comment type="caution">
    <text evidence="4">Lacks conserved residue(s) required for the propagation of feature annotation.</text>
</comment>
<dbReference type="PROSITE" id="PS01187">
    <property type="entry name" value="EGF_CA"/>
    <property type="match status" value="1"/>
</dbReference>
<dbReference type="RefSeq" id="XP_006823626.1">
    <property type="nucleotide sequence ID" value="XM_006823563.1"/>
</dbReference>
<dbReference type="SUPFAM" id="SSF57184">
    <property type="entry name" value="Growth factor receptor domain"/>
    <property type="match status" value="3"/>
</dbReference>
<dbReference type="Pfam" id="PF23106">
    <property type="entry name" value="EGF_Teneurin"/>
    <property type="match status" value="1"/>
</dbReference>
<dbReference type="Proteomes" id="UP000694865">
    <property type="component" value="Unplaced"/>
</dbReference>
<dbReference type="InterPro" id="IPR000742">
    <property type="entry name" value="EGF"/>
</dbReference>
<evidence type="ECO:0000256" key="3">
    <source>
        <dbReference type="ARBA" id="ARBA00023157"/>
    </source>
</evidence>
<evidence type="ECO:0000313" key="7">
    <source>
        <dbReference type="RefSeq" id="XP_006823626.1"/>
    </source>
</evidence>
<dbReference type="InterPro" id="IPR049883">
    <property type="entry name" value="NOTCH1_EGF-like"/>
</dbReference>
<keyword evidence="1 4" id="KW-0245">EGF-like domain</keyword>
<dbReference type="SMART" id="SM00179">
    <property type="entry name" value="EGF_CA"/>
    <property type="match status" value="7"/>
</dbReference>
<dbReference type="CDD" id="cd00054">
    <property type="entry name" value="EGF_CA"/>
    <property type="match status" value="2"/>
</dbReference>
<feature type="domain" description="EGF-like" evidence="5">
    <location>
        <begin position="354"/>
        <end position="393"/>
    </location>
</feature>